<dbReference type="AlphaFoldDB" id="A0A0N0XA57"/>
<reference evidence="1 2" key="1">
    <citation type="submission" date="2015-07" db="EMBL/GenBank/DDBJ databases">
        <authorList>
            <person name="Noorani M."/>
        </authorList>
    </citation>
    <scope>NUCLEOTIDE SEQUENCE [LARGE SCALE GENOMIC DNA]</scope>
    <source>
        <strain evidence="1 2">0788_9</strain>
    </source>
</reference>
<organism evidence="1 2">
    <name type="scientific">Pseudomonas syringae pv. cilantro</name>
    <dbReference type="NCBI Taxonomy" id="81035"/>
    <lineage>
        <taxon>Bacteria</taxon>
        <taxon>Pseudomonadati</taxon>
        <taxon>Pseudomonadota</taxon>
        <taxon>Gammaproteobacteria</taxon>
        <taxon>Pseudomonadales</taxon>
        <taxon>Pseudomonadaceae</taxon>
        <taxon>Pseudomonas</taxon>
        <taxon>Pseudomonas syringae</taxon>
    </lineage>
</organism>
<evidence type="ECO:0000313" key="2">
    <source>
        <dbReference type="Proteomes" id="UP000037891"/>
    </source>
</evidence>
<name>A0A0N0XA57_PSESX</name>
<dbReference type="Proteomes" id="UP000037891">
    <property type="component" value="Unassembled WGS sequence"/>
</dbReference>
<evidence type="ECO:0000313" key="1">
    <source>
        <dbReference type="EMBL" id="KPC27745.1"/>
    </source>
</evidence>
<proteinExistence type="predicted"/>
<dbReference type="EMBL" id="LGLN01000067">
    <property type="protein sequence ID" value="KPC27745.1"/>
    <property type="molecule type" value="Genomic_DNA"/>
</dbReference>
<gene>
    <name evidence="1" type="ORF">ABJ99_0242</name>
</gene>
<comment type="caution">
    <text evidence="1">The sequence shown here is derived from an EMBL/GenBank/DDBJ whole genome shotgun (WGS) entry which is preliminary data.</text>
</comment>
<protein>
    <submittedName>
        <fullName evidence="1">Uncharacterized protein</fullName>
    </submittedName>
</protein>
<sequence length="44" mass="5195">MKVQLHPGVIRDVFYKGTFYHCGRHIKNSAVNIYGVFGTERRWI</sequence>
<reference evidence="1 2" key="2">
    <citation type="submission" date="2015-10" db="EMBL/GenBank/DDBJ databases">
        <title>Comparative genomics and high-throughput reverse genetic screens identify a new phytobacterial MAMP and an Arabidopsis receptor required for immune elicitation.</title>
        <authorList>
            <person name="Mott G.A."/>
            <person name="Thakur S."/>
            <person name="Wang P.W."/>
            <person name="Desveaux D."/>
            <person name="Guttman D.S."/>
        </authorList>
    </citation>
    <scope>NUCLEOTIDE SEQUENCE [LARGE SCALE GENOMIC DNA]</scope>
    <source>
        <strain evidence="1 2">0788_9</strain>
    </source>
</reference>
<accession>A0A0N0XA57</accession>